<reference evidence="1 2" key="1">
    <citation type="submission" date="2016-04" db="EMBL/GenBank/DDBJ databases">
        <title>Genome analyses suggest a sexual origin of heterokaryosis in a supposedly ancient asexual fungus.</title>
        <authorList>
            <person name="Ropars J."/>
            <person name="Sedzielewska K."/>
            <person name="Noel J."/>
            <person name="Charron P."/>
            <person name="Farinelli L."/>
            <person name="Marton T."/>
            <person name="Kruger M."/>
            <person name="Pelin A."/>
            <person name="Brachmann A."/>
            <person name="Corradi N."/>
        </authorList>
    </citation>
    <scope>NUCLEOTIDE SEQUENCE [LARGE SCALE GENOMIC DNA]</scope>
    <source>
        <strain evidence="1 2">A5</strain>
    </source>
</reference>
<reference evidence="1 2" key="2">
    <citation type="submission" date="2017-09" db="EMBL/GenBank/DDBJ databases">
        <title>Extensive intraspecific genome diversity in a model arbuscular mycorrhizal fungus.</title>
        <authorList>
            <person name="Chen E.C."/>
            <person name="Morin E."/>
            <person name="Beaudet D."/>
            <person name="Noel J."/>
            <person name="Ndikumana S."/>
            <person name="Charron P."/>
            <person name="St-Onge C."/>
            <person name="Giorgi J."/>
            <person name="Grigoriev I.V."/>
            <person name="Roux C."/>
            <person name="Martin F.M."/>
            <person name="Corradi N."/>
        </authorList>
    </citation>
    <scope>NUCLEOTIDE SEQUENCE [LARGE SCALE GENOMIC DNA]</scope>
    <source>
        <strain evidence="1 2">A5</strain>
    </source>
</reference>
<protein>
    <submittedName>
        <fullName evidence="1">Uncharacterized protein</fullName>
    </submittedName>
</protein>
<name>A0A2I1DTA3_9GLOM</name>
<evidence type="ECO:0000313" key="1">
    <source>
        <dbReference type="EMBL" id="PKC09949.1"/>
    </source>
</evidence>
<organism evidence="1 2">
    <name type="scientific">Rhizophagus irregularis</name>
    <dbReference type="NCBI Taxonomy" id="588596"/>
    <lineage>
        <taxon>Eukaryota</taxon>
        <taxon>Fungi</taxon>
        <taxon>Fungi incertae sedis</taxon>
        <taxon>Mucoromycota</taxon>
        <taxon>Glomeromycotina</taxon>
        <taxon>Glomeromycetes</taxon>
        <taxon>Glomerales</taxon>
        <taxon>Glomeraceae</taxon>
        <taxon>Rhizophagus</taxon>
    </lineage>
</organism>
<dbReference type="AlphaFoldDB" id="A0A2I1DTA3"/>
<dbReference type="OrthoDB" id="2438748at2759"/>
<dbReference type="EMBL" id="LLXJ01000419">
    <property type="protein sequence ID" value="PKC09949.1"/>
    <property type="molecule type" value="Genomic_DNA"/>
</dbReference>
<evidence type="ECO:0000313" key="2">
    <source>
        <dbReference type="Proteomes" id="UP000232722"/>
    </source>
</evidence>
<gene>
    <name evidence="1" type="ORF">RhiirA5_414997</name>
</gene>
<proteinExistence type="predicted"/>
<accession>A0A2I1DTA3</accession>
<dbReference type="VEuPathDB" id="FungiDB:RhiirFUN_017071"/>
<dbReference type="Proteomes" id="UP000232722">
    <property type="component" value="Unassembled WGS sequence"/>
</dbReference>
<comment type="caution">
    <text evidence="1">The sequence shown here is derived from an EMBL/GenBank/DDBJ whole genome shotgun (WGS) entry which is preliminary data.</text>
</comment>
<sequence length="66" mass="7546">MNAINGVYLIYSKILANSNIEMENIGNENSENNKVKNIFENVKVDDKLMCSNSIEVFYYSSSLFEV</sequence>